<organism evidence="1 2">
    <name type="scientific">Ganoderma sinense ZZ0214-1</name>
    <dbReference type="NCBI Taxonomy" id="1077348"/>
    <lineage>
        <taxon>Eukaryota</taxon>
        <taxon>Fungi</taxon>
        <taxon>Dikarya</taxon>
        <taxon>Basidiomycota</taxon>
        <taxon>Agaricomycotina</taxon>
        <taxon>Agaricomycetes</taxon>
        <taxon>Polyporales</taxon>
        <taxon>Polyporaceae</taxon>
        <taxon>Ganoderma</taxon>
    </lineage>
</organism>
<comment type="caution">
    <text evidence="1">The sequence shown here is derived from an EMBL/GenBank/DDBJ whole genome shotgun (WGS) entry which is preliminary data.</text>
</comment>
<gene>
    <name evidence="1" type="ORF">GSI_12243</name>
</gene>
<keyword evidence="2" id="KW-1185">Reference proteome</keyword>
<dbReference type="EMBL" id="AYKW01000045">
    <property type="protein sequence ID" value="PIL26485.1"/>
    <property type="molecule type" value="Genomic_DNA"/>
</dbReference>
<protein>
    <submittedName>
        <fullName evidence="1">Uncharacterized protein</fullName>
    </submittedName>
</protein>
<dbReference type="AlphaFoldDB" id="A0A2G8RYA0"/>
<reference evidence="1 2" key="1">
    <citation type="journal article" date="2015" name="Sci. Rep.">
        <title>Chromosome-level genome map provides insights into diverse defense mechanisms in the medicinal fungus Ganoderma sinense.</title>
        <authorList>
            <person name="Zhu Y."/>
            <person name="Xu J."/>
            <person name="Sun C."/>
            <person name="Zhou S."/>
            <person name="Xu H."/>
            <person name="Nelson D.R."/>
            <person name="Qian J."/>
            <person name="Song J."/>
            <person name="Luo H."/>
            <person name="Xiang L."/>
            <person name="Li Y."/>
            <person name="Xu Z."/>
            <person name="Ji A."/>
            <person name="Wang L."/>
            <person name="Lu S."/>
            <person name="Hayward A."/>
            <person name="Sun W."/>
            <person name="Li X."/>
            <person name="Schwartz D.C."/>
            <person name="Wang Y."/>
            <person name="Chen S."/>
        </authorList>
    </citation>
    <scope>NUCLEOTIDE SEQUENCE [LARGE SCALE GENOMIC DNA]</scope>
    <source>
        <strain evidence="1 2">ZZ0214-1</strain>
    </source>
</reference>
<evidence type="ECO:0000313" key="2">
    <source>
        <dbReference type="Proteomes" id="UP000230002"/>
    </source>
</evidence>
<accession>A0A2G8RYA0</accession>
<sequence length="342" mass="38551">MDIVTLLAWRSTSRANYVDACREMHTSLSAILQSFVPNPDVLLGLITDCRALLSGQLALAYLLRDPAVVPYSVDIYVGDLWFDKFMDRFHSTPDLNDYESAYTMLTHHPAFTASRHITHTVELYLSTGRTIFVHASASVSACHALVCSPTSAGFTFITAQCFATAYPMLTMNRRAMVSLERAAMSATSDRLFIQWLEAHRFILPTAPSEWWDYSGATHVESSSDIRRDHCLAVHREICPFRARYFGDQHSFINFIDVLDVDYGLLRSMSVPPYGIMAAWRLPCRDPCQMDCDRLDDLLMHLELISTVIFQTDVDSLGTDCDAMLTNTADPLSCKAQHTNMYT</sequence>
<evidence type="ECO:0000313" key="1">
    <source>
        <dbReference type="EMBL" id="PIL26485.1"/>
    </source>
</evidence>
<proteinExistence type="predicted"/>
<dbReference type="Proteomes" id="UP000230002">
    <property type="component" value="Unassembled WGS sequence"/>
</dbReference>
<name>A0A2G8RYA0_9APHY</name>